<dbReference type="Proteomes" id="UP000291343">
    <property type="component" value="Unassembled WGS sequence"/>
</dbReference>
<dbReference type="InterPro" id="IPR002067">
    <property type="entry name" value="MCP"/>
</dbReference>
<evidence type="ECO:0000313" key="13">
    <source>
        <dbReference type="EMBL" id="RZF48107.1"/>
    </source>
</evidence>
<feature type="transmembrane region" description="Helical" evidence="12">
    <location>
        <begin position="251"/>
        <end position="274"/>
    </location>
</feature>
<feature type="repeat" description="Solcar" evidence="10">
    <location>
        <begin position="18"/>
        <end position="91"/>
    </location>
</feature>
<evidence type="ECO:0000256" key="1">
    <source>
        <dbReference type="ARBA" id="ARBA00004448"/>
    </source>
</evidence>
<evidence type="ECO:0000313" key="14">
    <source>
        <dbReference type="Proteomes" id="UP000291343"/>
    </source>
</evidence>
<evidence type="ECO:0000256" key="10">
    <source>
        <dbReference type="PROSITE-ProRule" id="PRU00282"/>
    </source>
</evidence>
<keyword evidence="7 12" id="KW-1133">Transmembrane helix</keyword>
<dbReference type="SUPFAM" id="SSF103506">
    <property type="entry name" value="Mitochondrial carrier"/>
    <property type="match status" value="1"/>
</dbReference>
<evidence type="ECO:0000256" key="3">
    <source>
        <dbReference type="ARBA" id="ARBA00022448"/>
    </source>
</evidence>
<keyword evidence="8" id="KW-0496">Mitochondrion</keyword>
<sequence>MMEAKDDKTDVSKQTDSKIFSTSLLAGALAGLVVDVTLFPLDTVKTRLQSQFGFWKSGGFKGIYKGLGPVVVGSAPSAGAFFASYNLIKDTMYPIIPQVLAPASHVVCASISEVVACTIKVPMEVVKQRRQAIRGAGHPIKILTKAIKQEGLKGLYRGFGSTIIRDVPFSAIQFPIWEALKTEWRNSKGSEISSGEVAVCGALAGGIAGAATTPLDVAKTRIMLADSHSKSESLRITGVIRELYKTSGFRGLFAGFTPRTLLIFLGGGIFFGVYEKSARLIDSLKLE</sequence>
<keyword evidence="6" id="KW-0999">Mitochondrion inner membrane</keyword>
<feature type="transmembrane region" description="Helical" evidence="12">
    <location>
        <begin position="20"/>
        <end position="41"/>
    </location>
</feature>
<dbReference type="GO" id="GO:0055085">
    <property type="term" value="P:transmembrane transport"/>
    <property type="evidence" value="ECO:0007669"/>
    <property type="project" value="InterPro"/>
</dbReference>
<feature type="repeat" description="Solcar" evidence="10">
    <location>
        <begin position="196"/>
        <end position="280"/>
    </location>
</feature>
<evidence type="ECO:0000256" key="6">
    <source>
        <dbReference type="ARBA" id="ARBA00022792"/>
    </source>
</evidence>
<dbReference type="Gene3D" id="1.50.40.10">
    <property type="entry name" value="Mitochondrial carrier domain"/>
    <property type="match status" value="1"/>
</dbReference>
<keyword evidence="9 10" id="KW-0472">Membrane</keyword>
<dbReference type="PRINTS" id="PR00926">
    <property type="entry name" value="MITOCARRIER"/>
</dbReference>
<evidence type="ECO:0000256" key="12">
    <source>
        <dbReference type="SAM" id="Phobius"/>
    </source>
</evidence>
<keyword evidence="14" id="KW-1185">Reference proteome</keyword>
<dbReference type="FunFam" id="1.50.40.10:FF:000018">
    <property type="entry name" value="S-adenosylmethionine mitochondrial carrier protein-like"/>
    <property type="match status" value="1"/>
</dbReference>
<gene>
    <name evidence="13" type="ORF">LSTR_LSTR002173</name>
</gene>
<proteinExistence type="inferred from homology"/>
<protein>
    <recommendedName>
        <fullName evidence="15">S-adenosylmethionine mitochondrial carrier protein</fullName>
    </recommendedName>
</protein>
<dbReference type="InterPro" id="IPR023395">
    <property type="entry name" value="MCP_dom_sf"/>
</dbReference>
<feature type="repeat" description="Solcar" evidence="10">
    <location>
        <begin position="100"/>
        <end position="183"/>
    </location>
</feature>
<comment type="caution">
    <text evidence="13">The sequence shown here is derived from an EMBL/GenBank/DDBJ whole genome shotgun (WGS) entry which is preliminary data.</text>
</comment>
<dbReference type="EMBL" id="QKKF02002849">
    <property type="protein sequence ID" value="RZF48107.1"/>
    <property type="molecule type" value="Genomic_DNA"/>
</dbReference>
<evidence type="ECO:0000256" key="2">
    <source>
        <dbReference type="ARBA" id="ARBA00006375"/>
    </source>
</evidence>
<dbReference type="OrthoDB" id="276989at2759"/>
<dbReference type="FunCoup" id="A0A482XRD1">
    <property type="interactions" value="788"/>
</dbReference>
<keyword evidence="4 10" id="KW-0812">Transmembrane</keyword>
<evidence type="ECO:0008006" key="15">
    <source>
        <dbReference type="Google" id="ProtNLM"/>
    </source>
</evidence>
<dbReference type="InParanoid" id="A0A482XRD1"/>
<dbReference type="Pfam" id="PF00153">
    <property type="entry name" value="Mito_carr"/>
    <property type="match status" value="3"/>
</dbReference>
<dbReference type="InterPro" id="IPR018108">
    <property type="entry name" value="MCP_transmembrane"/>
</dbReference>
<accession>A0A482XRD1</accession>
<reference evidence="13 14" key="1">
    <citation type="journal article" date="2017" name="Gigascience">
        <title>Genome sequence of the small brown planthopper, Laodelphax striatellus.</title>
        <authorList>
            <person name="Zhu J."/>
            <person name="Jiang F."/>
            <person name="Wang X."/>
            <person name="Yang P."/>
            <person name="Bao Y."/>
            <person name="Zhao W."/>
            <person name="Wang W."/>
            <person name="Lu H."/>
            <person name="Wang Q."/>
            <person name="Cui N."/>
            <person name="Li J."/>
            <person name="Chen X."/>
            <person name="Luo L."/>
            <person name="Yu J."/>
            <person name="Kang L."/>
            <person name="Cui F."/>
        </authorList>
    </citation>
    <scope>NUCLEOTIDE SEQUENCE [LARGE SCALE GENOMIC DNA]</scope>
    <source>
        <strain evidence="13">Lst14</strain>
    </source>
</reference>
<dbReference type="PROSITE" id="PS50920">
    <property type="entry name" value="SOLCAR"/>
    <property type="match status" value="3"/>
</dbReference>
<dbReference type="GO" id="GO:0005743">
    <property type="term" value="C:mitochondrial inner membrane"/>
    <property type="evidence" value="ECO:0007669"/>
    <property type="project" value="UniProtKB-SubCell"/>
</dbReference>
<comment type="subcellular location">
    <subcellularLocation>
        <location evidence="1">Mitochondrion inner membrane</location>
        <topology evidence="1">Multi-pass membrane protein</topology>
    </subcellularLocation>
</comment>
<evidence type="ECO:0000256" key="9">
    <source>
        <dbReference type="ARBA" id="ARBA00023136"/>
    </source>
</evidence>
<keyword evidence="5" id="KW-0677">Repeat</keyword>
<evidence type="ECO:0000256" key="5">
    <source>
        <dbReference type="ARBA" id="ARBA00022737"/>
    </source>
</evidence>
<evidence type="ECO:0000256" key="4">
    <source>
        <dbReference type="ARBA" id="ARBA00022692"/>
    </source>
</evidence>
<keyword evidence="3 11" id="KW-0813">Transport</keyword>
<dbReference type="STRING" id="195883.A0A482XRD1"/>
<name>A0A482XRD1_LAOST</name>
<organism evidence="13 14">
    <name type="scientific">Laodelphax striatellus</name>
    <name type="common">Small brown planthopper</name>
    <name type="synonym">Delphax striatella</name>
    <dbReference type="NCBI Taxonomy" id="195883"/>
    <lineage>
        <taxon>Eukaryota</taxon>
        <taxon>Metazoa</taxon>
        <taxon>Ecdysozoa</taxon>
        <taxon>Arthropoda</taxon>
        <taxon>Hexapoda</taxon>
        <taxon>Insecta</taxon>
        <taxon>Pterygota</taxon>
        <taxon>Neoptera</taxon>
        <taxon>Paraneoptera</taxon>
        <taxon>Hemiptera</taxon>
        <taxon>Auchenorrhyncha</taxon>
        <taxon>Fulgoroidea</taxon>
        <taxon>Delphacidae</taxon>
        <taxon>Criomorphinae</taxon>
        <taxon>Laodelphax</taxon>
    </lineage>
</organism>
<dbReference type="AlphaFoldDB" id="A0A482XRD1"/>
<dbReference type="SMR" id="A0A482XRD1"/>
<evidence type="ECO:0000256" key="8">
    <source>
        <dbReference type="ARBA" id="ARBA00023128"/>
    </source>
</evidence>
<comment type="similarity">
    <text evidence="2 11">Belongs to the mitochondrial carrier (TC 2.A.29) family.</text>
</comment>
<evidence type="ECO:0000256" key="7">
    <source>
        <dbReference type="ARBA" id="ARBA00022989"/>
    </source>
</evidence>
<dbReference type="PANTHER" id="PTHR45667">
    <property type="entry name" value="S-ADENOSYLMETHIONINE MITOCHONDRIAL CARRIER PROTEIN"/>
    <property type="match status" value="1"/>
</dbReference>
<evidence type="ECO:0000256" key="11">
    <source>
        <dbReference type="RuleBase" id="RU000488"/>
    </source>
</evidence>